<feature type="domain" description="ABC transporter" evidence="2">
    <location>
        <begin position="3"/>
        <end position="171"/>
    </location>
</feature>
<dbReference type="InterPro" id="IPR027417">
    <property type="entry name" value="P-loop_NTPase"/>
</dbReference>
<keyword evidence="4" id="KW-1185">Reference proteome</keyword>
<protein>
    <submittedName>
        <fullName evidence="3">Multidrug/pheromone exporter, MDR family, ABC transporter family</fullName>
        <ecNumber evidence="3">3.6.3.44</ecNumber>
    </submittedName>
</protein>
<accession>A0A0D2MSK5</accession>
<keyword evidence="3" id="KW-0378">Hydrolase</keyword>
<dbReference type="RefSeq" id="XP_013902431.1">
    <property type="nucleotide sequence ID" value="XM_014046977.1"/>
</dbReference>
<feature type="region of interest" description="Disordered" evidence="1">
    <location>
        <begin position="176"/>
        <end position="198"/>
    </location>
</feature>
<dbReference type="PANTHER" id="PTHR43394:SF18">
    <property type="entry name" value="ABC TRANSPORTER B FAMILY MEMBER 11-LIKE"/>
    <property type="match status" value="1"/>
</dbReference>
<evidence type="ECO:0000313" key="3">
    <source>
        <dbReference type="EMBL" id="KIZ03412.1"/>
    </source>
</evidence>
<evidence type="ECO:0000259" key="2">
    <source>
        <dbReference type="PROSITE" id="PS50893"/>
    </source>
</evidence>
<dbReference type="OrthoDB" id="6500128at2759"/>
<dbReference type="InterPro" id="IPR039421">
    <property type="entry name" value="Type_1_exporter"/>
</dbReference>
<proteinExistence type="predicted"/>
<dbReference type="GO" id="GO:0090374">
    <property type="term" value="P:oligopeptide export from mitochondrion"/>
    <property type="evidence" value="ECO:0007669"/>
    <property type="project" value="TreeGrafter"/>
</dbReference>
<dbReference type="InterPro" id="IPR017871">
    <property type="entry name" value="ABC_transporter-like_CS"/>
</dbReference>
<dbReference type="InterPro" id="IPR003439">
    <property type="entry name" value="ABC_transporter-like_ATP-bd"/>
</dbReference>
<organism evidence="3 4">
    <name type="scientific">Monoraphidium neglectum</name>
    <dbReference type="NCBI Taxonomy" id="145388"/>
    <lineage>
        <taxon>Eukaryota</taxon>
        <taxon>Viridiplantae</taxon>
        <taxon>Chlorophyta</taxon>
        <taxon>core chlorophytes</taxon>
        <taxon>Chlorophyceae</taxon>
        <taxon>CS clade</taxon>
        <taxon>Sphaeropleales</taxon>
        <taxon>Selenastraceae</taxon>
        <taxon>Monoraphidium</taxon>
    </lineage>
</organism>
<dbReference type="GO" id="GO:0005524">
    <property type="term" value="F:ATP binding"/>
    <property type="evidence" value="ECO:0007669"/>
    <property type="project" value="InterPro"/>
</dbReference>
<dbReference type="Proteomes" id="UP000054498">
    <property type="component" value="Unassembled WGS sequence"/>
</dbReference>
<dbReference type="FunFam" id="3.40.50.300:FF:002695">
    <property type="entry name" value="ABC multidrug transporter, putative"/>
    <property type="match status" value="1"/>
</dbReference>
<evidence type="ECO:0000313" key="4">
    <source>
        <dbReference type="Proteomes" id="UP000054498"/>
    </source>
</evidence>
<dbReference type="STRING" id="145388.A0A0D2MSK5"/>
<sequence length="198" mass="20365">MLLRGRQSSSILIGLVSQEPLLFSGSILDNIRYGAPGATQEQVEAAARAANAHDFIAALPGGYDTRVGERGVQLSGGQKQRVAIARAVVKDPRVMLLDEATSALDSASERAVQDALDRISVGRTTVVVAHRLSTIRNADVIAVVFRGVILEQGTHDELMALPNGGYARLVAAQSRPAANGGGSRGGAASGGGKDAAAA</sequence>
<dbReference type="KEGG" id="mng:MNEG_4551"/>
<dbReference type="PANTHER" id="PTHR43394">
    <property type="entry name" value="ATP-DEPENDENT PERMEASE MDL1, MITOCHONDRIAL"/>
    <property type="match status" value="1"/>
</dbReference>
<evidence type="ECO:0000256" key="1">
    <source>
        <dbReference type="SAM" id="MobiDB-lite"/>
    </source>
</evidence>
<dbReference type="EMBL" id="KK100856">
    <property type="protein sequence ID" value="KIZ03412.1"/>
    <property type="molecule type" value="Genomic_DNA"/>
</dbReference>
<dbReference type="GO" id="GO:0015421">
    <property type="term" value="F:ABC-type oligopeptide transporter activity"/>
    <property type="evidence" value="ECO:0007669"/>
    <property type="project" value="TreeGrafter"/>
</dbReference>
<dbReference type="PROSITE" id="PS00211">
    <property type="entry name" value="ABC_TRANSPORTER_1"/>
    <property type="match status" value="1"/>
</dbReference>
<dbReference type="Gene3D" id="3.40.50.300">
    <property type="entry name" value="P-loop containing nucleotide triphosphate hydrolases"/>
    <property type="match status" value="1"/>
</dbReference>
<dbReference type="GeneID" id="25737428"/>
<dbReference type="EC" id="3.6.3.44" evidence="3"/>
<feature type="compositionally biased region" description="Gly residues" evidence="1">
    <location>
        <begin position="179"/>
        <end position="198"/>
    </location>
</feature>
<dbReference type="GO" id="GO:0016887">
    <property type="term" value="F:ATP hydrolysis activity"/>
    <property type="evidence" value="ECO:0007669"/>
    <property type="project" value="InterPro"/>
</dbReference>
<dbReference type="AlphaFoldDB" id="A0A0D2MSK5"/>
<gene>
    <name evidence="3" type="ORF">MNEG_4551</name>
</gene>
<reference evidence="3 4" key="1">
    <citation type="journal article" date="2013" name="BMC Genomics">
        <title>Reconstruction of the lipid metabolism for the microalga Monoraphidium neglectum from its genome sequence reveals characteristics suitable for biofuel production.</title>
        <authorList>
            <person name="Bogen C."/>
            <person name="Al-Dilaimi A."/>
            <person name="Albersmeier A."/>
            <person name="Wichmann J."/>
            <person name="Grundmann M."/>
            <person name="Rupp O."/>
            <person name="Lauersen K.J."/>
            <person name="Blifernez-Klassen O."/>
            <person name="Kalinowski J."/>
            <person name="Goesmann A."/>
            <person name="Mussgnug J.H."/>
            <person name="Kruse O."/>
        </authorList>
    </citation>
    <scope>NUCLEOTIDE SEQUENCE [LARGE SCALE GENOMIC DNA]</scope>
    <source>
        <strain evidence="3 4">SAG 48.87</strain>
    </source>
</reference>
<name>A0A0D2MSK5_9CHLO</name>
<dbReference type="GO" id="GO:0005743">
    <property type="term" value="C:mitochondrial inner membrane"/>
    <property type="evidence" value="ECO:0007669"/>
    <property type="project" value="TreeGrafter"/>
</dbReference>
<dbReference type="Pfam" id="PF00005">
    <property type="entry name" value="ABC_tran"/>
    <property type="match status" value="1"/>
</dbReference>
<dbReference type="SUPFAM" id="SSF52540">
    <property type="entry name" value="P-loop containing nucleoside triphosphate hydrolases"/>
    <property type="match status" value="1"/>
</dbReference>
<dbReference type="PROSITE" id="PS50893">
    <property type="entry name" value="ABC_TRANSPORTER_2"/>
    <property type="match status" value="1"/>
</dbReference>